<dbReference type="Proteomes" id="UP000596742">
    <property type="component" value="Unassembled WGS sequence"/>
</dbReference>
<dbReference type="PANTHER" id="PTHR46704:SF1">
    <property type="entry name" value="TELOMERE LENGTH REGULATION PROTEIN TEL2 HOMOLOG"/>
    <property type="match status" value="1"/>
</dbReference>
<protein>
    <recommendedName>
        <fullName evidence="4">Peptidase A2 domain-containing protein</fullName>
    </recommendedName>
</protein>
<dbReference type="PANTHER" id="PTHR46704">
    <property type="entry name" value="CXC DOMAIN-CONTAINING PROTEIN-RELATED"/>
    <property type="match status" value="1"/>
</dbReference>
<evidence type="ECO:0000313" key="2">
    <source>
        <dbReference type="EMBL" id="VDH97686.1"/>
    </source>
</evidence>
<comment type="caution">
    <text evidence="2">The sequence shown here is derived from an EMBL/GenBank/DDBJ whole genome shotgun (WGS) entry which is preliminary data.</text>
</comment>
<dbReference type="AlphaFoldDB" id="A0A8B6BXX2"/>
<accession>A0A8B6BXX2</accession>
<evidence type="ECO:0008006" key="4">
    <source>
        <dbReference type="Google" id="ProtNLM"/>
    </source>
</evidence>
<gene>
    <name evidence="2" type="ORF">MGAL_10B019968</name>
</gene>
<feature type="compositionally biased region" description="Polar residues" evidence="1">
    <location>
        <begin position="414"/>
        <end position="424"/>
    </location>
</feature>
<sequence length="940" mass="105439">MNERDNKPKSSACTTPYITSTLEYPASQDFKSSFCDYMEKYKPFMSDGFISIVDDTTLQPIKILRDTGASQSLLLEGVLPLSEKTSVGASVLLQGVELGCIDVPLHRIYLKSDLITGPVIVGVRSNLPIEGVTLLLGTDLARNKVVVEPIVTNEPVVNFKLPENEAELYPACVVTRAMARKQQDEDLQENQFDYMDLSDTFLADIEGPGSSEKAIIRPPNVNKNVIMPWPDVNSHSLNRKNLLEKQNKDPEVPMEGCFICKLSINDGRATVTLREKGARNINEFSKLRNDTKVAKSGDVVHQDCRRDYTNAKSVKQKELDYKTTENRVLRSQEQFNYRDNCLFCGQFADVKDKRKGTDVFPVRTKDFQSNIEKICRERNDEWATHVLTRIVFVHDLHAADAVYHQRCSVNFRTGKSIPSGTPKQSKNKTGRPQHQQAQAAFQKTVEYLLQNEDEQLTVIELVEKMKDYCGDAAYSTVHMKSKIQKYFGDDVIITEINGKPNVITLRKTATSILHDFHQKQNASDPESEKMNIIKAAASLIKSDIKSKIGTKTEYPSVSDVESLECNEHYLPDSLRLFLNSLISTCNHSLKLSAIGQTIIQATRPRSLIAPLQIGLAVQMHHHFGSRFLIDSLYNMGFSSSYSEVQRYEMNAAMSQGTDIPEVTEEGNLQYIADNVDHNLRTIDGHGTFHGMGIIASVTPGFMRTNCIPRTDVNIEELKEIGKIDIRPYKLDKETHTSLKFMKLNQVNATSYSESLSLLSRTVWPIKSTGWSALCQMVYGGVFPGKSSIVYLPMIDMNPSDLTCINSTLHFISKEARRHNADPVVTFDQPLYWKAVNIILNEAESSTLKSMVVRLGGFHTEMSFLGSIGHIMNSSGLSELLETVYASTAVGHMLSGKAISRAVRGHFLTQTALTLLITSEIYMIFHNIHLELILTILLNHI</sequence>
<proteinExistence type="predicted"/>
<keyword evidence="3" id="KW-1185">Reference proteome</keyword>
<dbReference type="EMBL" id="UYJE01000931">
    <property type="protein sequence ID" value="VDH97686.1"/>
    <property type="molecule type" value="Genomic_DNA"/>
</dbReference>
<organism evidence="2 3">
    <name type="scientific">Mytilus galloprovincialis</name>
    <name type="common">Mediterranean mussel</name>
    <dbReference type="NCBI Taxonomy" id="29158"/>
    <lineage>
        <taxon>Eukaryota</taxon>
        <taxon>Metazoa</taxon>
        <taxon>Spiralia</taxon>
        <taxon>Lophotrochozoa</taxon>
        <taxon>Mollusca</taxon>
        <taxon>Bivalvia</taxon>
        <taxon>Autobranchia</taxon>
        <taxon>Pteriomorphia</taxon>
        <taxon>Mytilida</taxon>
        <taxon>Mytiloidea</taxon>
        <taxon>Mytilidae</taxon>
        <taxon>Mytilinae</taxon>
        <taxon>Mytilus</taxon>
    </lineage>
</organism>
<feature type="region of interest" description="Disordered" evidence="1">
    <location>
        <begin position="414"/>
        <end position="436"/>
    </location>
</feature>
<evidence type="ECO:0000313" key="3">
    <source>
        <dbReference type="Proteomes" id="UP000596742"/>
    </source>
</evidence>
<dbReference type="OrthoDB" id="6753017at2759"/>
<name>A0A8B6BXX2_MYTGA</name>
<reference evidence="2" key="1">
    <citation type="submission" date="2018-11" db="EMBL/GenBank/DDBJ databases">
        <authorList>
            <person name="Alioto T."/>
            <person name="Alioto T."/>
        </authorList>
    </citation>
    <scope>NUCLEOTIDE SEQUENCE</scope>
</reference>
<evidence type="ECO:0000256" key="1">
    <source>
        <dbReference type="SAM" id="MobiDB-lite"/>
    </source>
</evidence>